<name>A0A8S5M5X9_9CAUD</name>
<dbReference type="SUPFAM" id="SSF48371">
    <property type="entry name" value="ARM repeat"/>
    <property type="match status" value="1"/>
</dbReference>
<proteinExistence type="predicted"/>
<feature type="coiled-coil region" evidence="1">
    <location>
        <begin position="49"/>
        <end position="118"/>
    </location>
</feature>
<reference evidence="2" key="1">
    <citation type="journal article" date="2021" name="Proc. Natl. Acad. Sci. U.S.A.">
        <title>A Catalog of Tens of Thousands of Viruses from Human Metagenomes Reveals Hidden Associations with Chronic Diseases.</title>
        <authorList>
            <person name="Tisza M.J."/>
            <person name="Buck C.B."/>
        </authorList>
    </citation>
    <scope>NUCLEOTIDE SEQUENCE</scope>
    <source>
        <strain evidence="2">CtCL221</strain>
    </source>
</reference>
<evidence type="ECO:0000256" key="1">
    <source>
        <dbReference type="SAM" id="Coils"/>
    </source>
</evidence>
<protein>
    <submittedName>
        <fullName evidence="2">Tail tape measure protein</fullName>
    </submittedName>
</protein>
<dbReference type="EMBL" id="BK014833">
    <property type="protein sequence ID" value="DAD77737.1"/>
    <property type="molecule type" value="Genomic_DNA"/>
</dbReference>
<sequence length="732" mass="78901">MASSFGGTVKLTGESEYRKALRDITTNLKEVSSELKLTNTQFSSGDKTVKETKNAYTNMNTTIQEQKEKISSLRSALSEAEKEYGSNNEKVKTFKTQLNNAENQLIQMENATDKSNKELKEMKNGFDDAGQGALKFGDLLKANVLGDFITSGLKAVGNGIKQIGSTFLNVGKQALDSYADYEQLVGGVETLFKESAGIVEGYANNAYKTAGLSANEYMETVTSFSASLLSSLNGDTAKSAKVADMAITDMSDNANKMGTDMFMIQSAYQGFAKQNYTMLDNLKLGYGGTKSEMERLLKDAQKISGVKYDISNLNDVYNAIHVIQGELGITGTTAKEASTTIQGSVSAMKSAWQNMLTGIADDNADFEGLVGNLVESIGIAAENIMPRVKIIIDGIVALLPQLTKKIIEHLPEIMDAGSEIITQLIDSLTTFAPDVGYSAFYIIESLLTGILNNLPTIMQAGIELLTELINGISQTLPNLIPVAINSLITLTTTILDNIDLIINSGIELILALAEGLINALPQLIDKIPVIIEKLIMAITNNLPKIVEMGVTLIIKLAVGLIKAIPQLISKIPQIISSLVRGFANYFSNMHDVGKNLVSGIWEGIKNAKDWLLGKIKEWCGNILNGIKAFFGIHSPSKVFKDEIGTNLALGVGEGFSDKMKAVSNDMSASIPKEFDVNSTVTKVDASSQLTLENITGAFVTAVKNLNAQVIIDKDVAGRFVITSVNSKFGEVM</sequence>
<accession>A0A8S5M5X9</accession>
<evidence type="ECO:0000313" key="2">
    <source>
        <dbReference type="EMBL" id="DAD77737.1"/>
    </source>
</evidence>
<dbReference type="Gene3D" id="1.10.287.1490">
    <property type="match status" value="1"/>
</dbReference>
<organism evidence="2">
    <name type="scientific">Myoviridae sp. ctCL221</name>
    <dbReference type="NCBI Taxonomy" id="2826630"/>
    <lineage>
        <taxon>Viruses</taxon>
        <taxon>Duplodnaviria</taxon>
        <taxon>Heunggongvirae</taxon>
        <taxon>Uroviricota</taxon>
        <taxon>Caudoviricetes</taxon>
    </lineage>
</organism>
<dbReference type="InterPro" id="IPR016024">
    <property type="entry name" value="ARM-type_fold"/>
</dbReference>
<keyword evidence="1" id="KW-0175">Coiled coil</keyword>
<dbReference type="SUPFAM" id="SSF57997">
    <property type="entry name" value="Tropomyosin"/>
    <property type="match status" value="1"/>
</dbReference>